<proteinExistence type="predicted"/>
<gene>
    <name evidence="1" type="ORF">METZ01_LOCUS506294</name>
</gene>
<dbReference type="InterPro" id="IPR015424">
    <property type="entry name" value="PyrdxlP-dep_Trfase"/>
</dbReference>
<evidence type="ECO:0008006" key="2">
    <source>
        <dbReference type="Google" id="ProtNLM"/>
    </source>
</evidence>
<evidence type="ECO:0000313" key="1">
    <source>
        <dbReference type="EMBL" id="SVE53440.1"/>
    </source>
</evidence>
<feature type="non-terminal residue" evidence="1">
    <location>
        <position position="1"/>
    </location>
</feature>
<dbReference type="GO" id="GO:0008483">
    <property type="term" value="F:transaminase activity"/>
    <property type="evidence" value="ECO:0007669"/>
    <property type="project" value="TreeGrafter"/>
</dbReference>
<dbReference type="EMBL" id="UINC01224009">
    <property type="protein sequence ID" value="SVE53440.1"/>
    <property type="molecule type" value="Genomic_DNA"/>
</dbReference>
<dbReference type="PANTHER" id="PTHR30244:SF34">
    <property type="entry name" value="DTDP-4-AMINO-4,6-DIDEOXYGALACTOSE TRANSAMINASE"/>
    <property type="match status" value="1"/>
</dbReference>
<dbReference type="InterPro" id="IPR000653">
    <property type="entry name" value="DegT/StrS_aminotransferase"/>
</dbReference>
<feature type="non-terminal residue" evidence="1">
    <location>
        <position position="231"/>
    </location>
</feature>
<dbReference type="GO" id="GO:0030170">
    <property type="term" value="F:pyridoxal phosphate binding"/>
    <property type="evidence" value="ECO:0007669"/>
    <property type="project" value="TreeGrafter"/>
</dbReference>
<dbReference type="SUPFAM" id="SSF53383">
    <property type="entry name" value="PLP-dependent transferases"/>
    <property type="match status" value="1"/>
</dbReference>
<dbReference type="InterPro" id="IPR015421">
    <property type="entry name" value="PyrdxlP-dep_Trfase_major"/>
</dbReference>
<dbReference type="AlphaFoldDB" id="A0A383EAP2"/>
<dbReference type="Gene3D" id="3.40.640.10">
    <property type="entry name" value="Type I PLP-dependent aspartate aminotransferase-like (Major domain)"/>
    <property type="match status" value="1"/>
</dbReference>
<accession>A0A383EAP2</accession>
<sequence>NLLTMAILKIRHPEGGEVIVPPLAWVSDITSVLQNGFKPVFADIDPRTMAMHPAQILSRINDETRAVFLTHVQGFDGLTDDLLDELKRREIPLIEDVCESHGATHNDKRLGSLGWMSNFSFYYAHHMSTIEGGMVCTNDPKVYQQARMLRSHGMVREANDPDLHTAYQSANPELNPDFIFAFSAYNTRNTEIGGILGRSQLKRLDRIVECRTRNFLRFLKQIDSDKYRTDF</sequence>
<dbReference type="GO" id="GO:0000271">
    <property type="term" value="P:polysaccharide biosynthetic process"/>
    <property type="evidence" value="ECO:0007669"/>
    <property type="project" value="TreeGrafter"/>
</dbReference>
<reference evidence="1" key="1">
    <citation type="submission" date="2018-05" db="EMBL/GenBank/DDBJ databases">
        <authorList>
            <person name="Lanie J.A."/>
            <person name="Ng W.-L."/>
            <person name="Kazmierczak K.M."/>
            <person name="Andrzejewski T.M."/>
            <person name="Davidsen T.M."/>
            <person name="Wayne K.J."/>
            <person name="Tettelin H."/>
            <person name="Glass J.I."/>
            <person name="Rusch D."/>
            <person name="Podicherti R."/>
            <person name="Tsui H.-C.T."/>
            <person name="Winkler M.E."/>
        </authorList>
    </citation>
    <scope>NUCLEOTIDE SEQUENCE</scope>
</reference>
<name>A0A383EAP2_9ZZZZ</name>
<organism evidence="1">
    <name type="scientific">marine metagenome</name>
    <dbReference type="NCBI Taxonomy" id="408172"/>
    <lineage>
        <taxon>unclassified sequences</taxon>
        <taxon>metagenomes</taxon>
        <taxon>ecological metagenomes</taxon>
    </lineage>
</organism>
<dbReference type="Pfam" id="PF01041">
    <property type="entry name" value="DegT_DnrJ_EryC1"/>
    <property type="match status" value="1"/>
</dbReference>
<dbReference type="PANTHER" id="PTHR30244">
    <property type="entry name" value="TRANSAMINASE"/>
    <property type="match status" value="1"/>
</dbReference>
<protein>
    <recommendedName>
        <fullName evidence="2">CDP-4-keto-6-deoxy-D-glucose-3-dehydrase</fullName>
    </recommendedName>
</protein>